<dbReference type="AlphaFoldDB" id="A0A1X6YXS7"/>
<dbReference type="RefSeq" id="WP_085791283.1">
    <property type="nucleotide sequence ID" value="NZ_FWFK01000002.1"/>
</dbReference>
<dbReference type="SUPFAM" id="SSF55729">
    <property type="entry name" value="Acyl-CoA N-acyltransferases (Nat)"/>
    <property type="match status" value="1"/>
</dbReference>
<dbReference type="EMBL" id="FWFK01000002">
    <property type="protein sequence ID" value="SLN33916.1"/>
    <property type="molecule type" value="Genomic_DNA"/>
</dbReference>
<sequence length="117" mass="12711">MKRGQDQRVFVAPGLGFAQIAPQREAVLADAYQRELWCLYVLGAGHGQGVGRGLIRAALDGSDKPFTACVFRANERACGFYLTLGAEILTPRTERVGEAPIPEHVMGWSRAAVARLL</sequence>
<protein>
    <recommendedName>
        <fullName evidence="1">N-acetyltransferase domain-containing protein</fullName>
    </recommendedName>
</protein>
<dbReference type="InterPro" id="IPR000182">
    <property type="entry name" value="GNAT_dom"/>
</dbReference>
<evidence type="ECO:0000259" key="1">
    <source>
        <dbReference type="Pfam" id="PF00583"/>
    </source>
</evidence>
<dbReference type="Proteomes" id="UP000193570">
    <property type="component" value="Unassembled WGS sequence"/>
</dbReference>
<gene>
    <name evidence="2" type="ORF">ROJ8625_01574</name>
</gene>
<accession>A0A1X6YXS7</accession>
<proteinExistence type="predicted"/>
<organism evidence="2 3">
    <name type="scientific">Roseivivax jejudonensis</name>
    <dbReference type="NCBI Taxonomy" id="1529041"/>
    <lineage>
        <taxon>Bacteria</taxon>
        <taxon>Pseudomonadati</taxon>
        <taxon>Pseudomonadota</taxon>
        <taxon>Alphaproteobacteria</taxon>
        <taxon>Rhodobacterales</taxon>
        <taxon>Roseobacteraceae</taxon>
        <taxon>Roseivivax</taxon>
    </lineage>
</organism>
<evidence type="ECO:0000313" key="3">
    <source>
        <dbReference type="Proteomes" id="UP000193570"/>
    </source>
</evidence>
<name>A0A1X6YXS7_9RHOB</name>
<dbReference type="Gene3D" id="3.40.630.30">
    <property type="match status" value="1"/>
</dbReference>
<keyword evidence="3" id="KW-1185">Reference proteome</keyword>
<feature type="domain" description="N-acetyltransferase" evidence="1">
    <location>
        <begin position="15"/>
        <end position="85"/>
    </location>
</feature>
<dbReference type="InterPro" id="IPR016181">
    <property type="entry name" value="Acyl_CoA_acyltransferase"/>
</dbReference>
<reference evidence="2 3" key="1">
    <citation type="submission" date="2017-03" db="EMBL/GenBank/DDBJ databases">
        <authorList>
            <person name="Afonso C.L."/>
            <person name="Miller P.J."/>
            <person name="Scott M.A."/>
            <person name="Spackman E."/>
            <person name="Goraichik I."/>
            <person name="Dimitrov K.M."/>
            <person name="Suarez D.L."/>
            <person name="Swayne D.E."/>
        </authorList>
    </citation>
    <scope>NUCLEOTIDE SEQUENCE [LARGE SCALE GENOMIC DNA]</scope>
    <source>
        <strain evidence="2 3">CECT 8625</strain>
    </source>
</reference>
<evidence type="ECO:0000313" key="2">
    <source>
        <dbReference type="EMBL" id="SLN33916.1"/>
    </source>
</evidence>
<dbReference type="Pfam" id="PF00583">
    <property type="entry name" value="Acetyltransf_1"/>
    <property type="match status" value="1"/>
</dbReference>
<dbReference type="OrthoDB" id="273614at2"/>
<dbReference type="GO" id="GO:0016747">
    <property type="term" value="F:acyltransferase activity, transferring groups other than amino-acyl groups"/>
    <property type="evidence" value="ECO:0007669"/>
    <property type="project" value="InterPro"/>
</dbReference>